<dbReference type="AlphaFoldDB" id="A0ABD4TP59"/>
<sequence length="431" mass="46647">MTQNHHIQRSCLRGFLVLALILAAIITPATAGEKYLYGSPDLRVAITGTNEFSPGEEATVTIRVENTGLNTVKIIRSDIVSRDDRPDTAKMAVVTLAPGDAPLTPKTDPQMIGDITGGDSATASFTIQFDEDAKAGVYNVPVSIEYTYLSSAEQNSDDFIRYFYSTKIVREELQIVVKPDVRLLVTDIQAEAINVGTEGYVTITVQNVGSEDARSATLKIDRSGASPLIPTDGSAYLGDFPAGSTVTRKFKVSVSTNAEPREYPLSVYTEYKDSNGQIVTSDPRTFGVGTGGKIEFTAISPPAIVSPGQKTVIDVEYKNIGDAPVYRATARISAVDPFTSNDDTAYLGDLAPGETKVARYILNVDSGATEKVYGLDSEIRYRDALDNTQISKTMKVEVEVVPREGSIPPVLIAAILIVVIGAGYWYYRKRQ</sequence>
<accession>A0ABD4TP59</accession>
<proteinExistence type="predicted"/>
<keyword evidence="3" id="KW-1185">Reference proteome</keyword>
<keyword evidence="1" id="KW-0472">Membrane</keyword>
<feature type="transmembrane region" description="Helical" evidence="1">
    <location>
        <begin position="407"/>
        <end position="427"/>
    </location>
</feature>
<name>A0ABD4TP59_9EURY</name>
<comment type="caution">
    <text evidence="2">The sequence shown here is derived from an EMBL/GenBank/DDBJ whole genome shotgun (WGS) entry which is preliminary data.</text>
</comment>
<gene>
    <name evidence="2" type="ORF">FTO68_11230</name>
</gene>
<keyword evidence="1" id="KW-0812">Transmembrane</keyword>
<protein>
    <submittedName>
        <fullName evidence="2">S-layer protein</fullName>
    </submittedName>
</protein>
<dbReference type="Proteomes" id="UP001524383">
    <property type="component" value="Unassembled WGS sequence"/>
</dbReference>
<dbReference type="PANTHER" id="PTHR35902:SF3">
    <property type="entry name" value="NPCBM-ASSOCIATED, NEW3 DOMAIN OF ALPHA-GALACTOSIDASE"/>
    <property type="match status" value="1"/>
</dbReference>
<dbReference type="Gene3D" id="2.60.40.10">
    <property type="entry name" value="Immunoglobulins"/>
    <property type="match status" value="2"/>
</dbReference>
<reference evidence="2 3" key="1">
    <citation type="submission" date="2019-08" db="EMBL/GenBank/DDBJ databases">
        <authorList>
            <person name="Chen S.-C."/>
            <person name="Lai M.-C."/>
            <person name="You Y.-T."/>
        </authorList>
    </citation>
    <scope>NUCLEOTIDE SEQUENCE [LARGE SCALE GENOMIC DNA]</scope>
    <source>
        <strain evidence="2 3">P2F9704a</strain>
    </source>
</reference>
<evidence type="ECO:0000313" key="2">
    <source>
        <dbReference type="EMBL" id="MCQ1539549.1"/>
    </source>
</evidence>
<dbReference type="RefSeq" id="WP_255333520.1">
    <property type="nucleotide sequence ID" value="NZ_VOTZ01000039.1"/>
</dbReference>
<evidence type="ECO:0000256" key="1">
    <source>
        <dbReference type="SAM" id="Phobius"/>
    </source>
</evidence>
<organism evidence="2 3">
    <name type="scientific">Methanocalculus taiwanensis</name>
    <dbReference type="NCBI Taxonomy" id="106207"/>
    <lineage>
        <taxon>Archaea</taxon>
        <taxon>Methanobacteriati</taxon>
        <taxon>Methanobacteriota</taxon>
        <taxon>Stenosarchaea group</taxon>
        <taxon>Methanomicrobia</taxon>
        <taxon>Methanomicrobiales</taxon>
        <taxon>Methanocalculaceae</taxon>
        <taxon>Methanocalculus</taxon>
    </lineage>
</organism>
<dbReference type="EMBL" id="VOTZ01000039">
    <property type="protein sequence ID" value="MCQ1539549.1"/>
    <property type="molecule type" value="Genomic_DNA"/>
</dbReference>
<dbReference type="InterPro" id="IPR013783">
    <property type="entry name" value="Ig-like_fold"/>
</dbReference>
<keyword evidence="1" id="KW-1133">Transmembrane helix</keyword>
<dbReference type="PANTHER" id="PTHR35902">
    <property type="entry name" value="S-LAYER DOMAIN-LIKE PROTEIN-RELATED"/>
    <property type="match status" value="1"/>
</dbReference>
<evidence type="ECO:0000313" key="3">
    <source>
        <dbReference type="Proteomes" id="UP001524383"/>
    </source>
</evidence>